<evidence type="ECO:0000313" key="3">
    <source>
        <dbReference type="Proteomes" id="UP001066276"/>
    </source>
</evidence>
<name>A0AAV7UXI0_PLEWA</name>
<feature type="region of interest" description="Disordered" evidence="1">
    <location>
        <begin position="69"/>
        <end position="124"/>
    </location>
</feature>
<comment type="caution">
    <text evidence="2">The sequence shown here is derived from an EMBL/GenBank/DDBJ whole genome shotgun (WGS) entry which is preliminary data.</text>
</comment>
<evidence type="ECO:0000256" key="1">
    <source>
        <dbReference type="SAM" id="MobiDB-lite"/>
    </source>
</evidence>
<dbReference type="AlphaFoldDB" id="A0AAV7UXI0"/>
<organism evidence="2 3">
    <name type="scientific">Pleurodeles waltl</name>
    <name type="common">Iberian ribbed newt</name>
    <dbReference type="NCBI Taxonomy" id="8319"/>
    <lineage>
        <taxon>Eukaryota</taxon>
        <taxon>Metazoa</taxon>
        <taxon>Chordata</taxon>
        <taxon>Craniata</taxon>
        <taxon>Vertebrata</taxon>
        <taxon>Euteleostomi</taxon>
        <taxon>Amphibia</taxon>
        <taxon>Batrachia</taxon>
        <taxon>Caudata</taxon>
        <taxon>Salamandroidea</taxon>
        <taxon>Salamandridae</taxon>
        <taxon>Pleurodelinae</taxon>
        <taxon>Pleurodeles</taxon>
    </lineage>
</organism>
<sequence length="124" mass="13373">MVAAHARRRECNTAARLDRLSQSIGRLATTTTCLSRRTVTLQVELGHFAHDVARRLGRISHTVDLIQTTQAERGIGDTPQDSEDISSVSSASASVARILRSSSARQTSGDQPGSGHGSRSHRRV</sequence>
<evidence type="ECO:0000313" key="2">
    <source>
        <dbReference type="EMBL" id="KAJ1193805.1"/>
    </source>
</evidence>
<accession>A0AAV7UXI0</accession>
<proteinExistence type="predicted"/>
<feature type="compositionally biased region" description="Low complexity" evidence="1">
    <location>
        <begin position="85"/>
        <end position="104"/>
    </location>
</feature>
<protein>
    <submittedName>
        <fullName evidence="2">Uncharacterized protein</fullName>
    </submittedName>
</protein>
<reference evidence="2" key="1">
    <citation type="journal article" date="2022" name="bioRxiv">
        <title>Sequencing and chromosome-scale assembly of the giantPleurodeles waltlgenome.</title>
        <authorList>
            <person name="Brown T."/>
            <person name="Elewa A."/>
            <person name="Iarovenko S."/>
            <person name="Subramanian E."/>
            <person name="Araus A.J."/>
            <person name="Petzold A."/>
            <person name="Susuki M."/>
            <person name="Suzuki K.-i.T."/>
            <person name="Hayashi T."/>
            <person name="Toyoda A."/>
            <person name="Oliveira C."/>
            <person name="Osipova E."/>
            <person name="Leigh N.D."/>
            <person name="Simon A."/>
            <person name="Yun M.H."/>
        </authorList>
    </citation>
    <scope>NUCLEOTIDE SEQUENCE</scope>
    <source>
        <strain evidence="2">20211129_DDA</strain>
        <tissue evidence="2">Liver</tissue>
    </source>
</reference>
<dbReference type="EMBL" id="JANPWB010000004">
    <property type="protein sequence ID" value="KAJ1193805.1"/>
    <property type="molecule type" value="Genomic_DNA"/>
</dbReference>
<keyword evidence="3" id="KW-1185">Reference proteome</keyword>
<dbReference type="Proteomes" id="UP001066276">
    <property type="component" value="Chromosome 2_2"/>
</dbReference>
<gene>
    <name evidence="2" type="ORF">NDU88_003101</name>
</gene>